<dbReference type="RefSeq" id="WP_089670568.1">
    <property type="nucleotide sequence ID" value="NZ_CP024845.1"/>
</dbReference>
<feature type="transmembrane region" description="Helical" evidence="7">
    <location>
        <begin position="251"/>
        <end position="270"/>
    </location>
</feature>
<evidence type="ECO:0000256" key="3">
    <source>
        <dbReference type="ARBA" id="ARBA00022475"/>
    </source>
</evidence>
<comment type="subcellular location">
    <subcellularLocation>
        <location evidence="1 7">Cell membrane</location>
        <topology evidence="1 7">Multi-pass membrane protein</topology>
    </subcellularLocation>
</comment>
<organism evidence="9 10">
    <name type="scientific">Halohasta litchfieldiae</name>
    <dbReference type="NCBI Taxonomy" id="1073996"/>
    <lineage>
        <taxon>Archaea</taxon>
        <taxon>Methanobacteriati</taxon>
        <taxon>Methanobacteriota</taxon>
        <taxon>Stenosarchaea group</taxon>
        <taxon>Halobacteria</taxon>
        <taxon>Halobacteriales</taxon>
        <taxon>Haloferacaceae</taxon>
        <taxon>Halohasta</taxon>
    </lineage>
</organism>
<feature type="transmembrane region" description="Helical" evidence="7">
    <location>
        <begin position="157"/>
        <end position="178"/>
    </location>
</feature>
<accession>A0A2H4Q2R4</accession>
<dbReference type="CDD" id="cd06261">
    <property type="entry name" value="TM_PBP2"/>
    <property type="match status" value="1"/>
</dbReference>
<dbReference type="GO" id="GO:0055085">
    <property type="term" value="P:transmembrane transport"/>
    <property type="evidence" value="ECO:0007669"/>
    <property type="project" value="InterPro"/>
</dbReference>
<comment type="similarity">
    <text evidence="7">Belongs to the binding-protein-dependent transport system permease family.</text>
</comment>
<gene>
    <name evidence="9" type="ORF">SAMN05444271_10154</name>
</gene>
<dbReference type="GO" id="GO:0005886">
    <property type="term" value="C:plasma membrane"/>
    <property type="evidence" value="ECO:0007669"/>
    <property type="project" value="UniProtKB-SubCell"/>
</dbReference>
<feature type="domain" description="ABC transmembrane type-1" evidence="8">
    <location>
        <begin position="120"/>
        <end position="330"/>
    </location>
</feature>
<evidence type="ECO:0000313" key="9">
    <source>
        <dbReference type="EMBL" id="SEI47224.1"/>
    </source>
</evidence>
<sequence length="342" mass="37200">MATDHTNSPAETGADSGGVFSGFLTWMENLSEAAYAYLLLIPGFLLLALVAFYPLLSTLRMSLLADETRGAEPLGGFVGLENYIDVFTGDTRLSRQVIDVALTSDFPFLELGTPFFRQALFVTLAFAILSVLFETIIGFGQAMVLNQEFEGRRWVRVAIILPWAIPIVIQGMLFFLMFQPTVGFGSEIMQSIGLFGDNPLASSRDSFIIVLVADIWKTSAFMALLILAGLQSVDRSLYDVAKVSGATPWQRFKLITLPIVMPALIVAMLFRTMDAMRVYGIIESTASCSTVPSMTCLVIDGLFGGTRIYGTAAAVAFLTAALIGVFIAVYLAKFRDSEGGFM</sequence>
<keyword evidence="10" id="KW-1185">Reference proteome</keyword>
<reference evidence="9 10" key="1">
    <citation type="submission" date="2016-10" db="EMBL/GenBank/DDBJ databases">
        <authorList>
            <person name="de Groot N.N."/>
        </authorList>
    </citation>
    <scope>NUCLEOTIDE SEQUENCE [LARGE SCALE GENOMIC DNA]</scope>
    <source>
        <strain evidence="9 10">DSM 22187</strain>
    </source>
</reference>
<keyword evidence="2 7" id="KW-0813">Transport</keyword>
<dbReference type="Proteomes" id="UP000198888">
    <property type="component" value="Unassembled WGS sequence"/>
</dbReference>
<feature type="transmembrane region" description="Helical" evidence="7">
    <location>
        <begin position="207"/>
        <end position="230"/>
    </location>
</feature>
<evidence type="ECO:0000256" key="2">
    <source>
        <dbReference type="ARBA" id="ARBA00022448"/>
    </source>
</evidence>
<evidence type="ECO:0000256" key="6">
    <source>
        <dbReference type="ARBA" id="ARBA00023136"/>
    </source>
</evidence>
<dbReference type="PANTHER" id="PTHR43005:SF1">
    <property type="entry name" value="SPERMIDINE_PUTRESCINE TRANSPORT SYSTEM PERMEASE PROTEIN"/>
    <property type="match status" value="1"/>
</dbReference>
<dbReference type="EMBL" id="FNYR01000001">
    <property type="protein sequence ID" value="SEI47224.1"/>
    <property type="molecule type" value="Genomic_DNA"/>
</dbReference>
<keyword evidence="4 7" id="KW-0812">Transmembrane</keyword>
<dbReference type="KEGG" id="hae:halTADL_1910"/>
<dbReference type="Gene3D" id="1.10.3720.10">
    <property type="entry name" value="MetI-like"/>
    <property type="match status" value="1"/>
</dbReference>
<dbReference type="AlphaFoldDB" id="A0A1H6R1T7"/>
<evidence type="ECO:0000256" key="5">
    <source>
        <dbReference type="ARBA" id="ARBA00022989"/>
    </source>
</evidence>
<dbReference type="STRING" id="1073996.SAMN05444271_10154"/>
<feature type="transmembrane region" description="Helical" evidence="7">
    <location>
        <begin position="34"/>
        <end position="56"/>
    </location>
</feature>
<accession>A0A1H6R1T7</accession>
<dbReference type="SUPFAM" id="SSF161098">
    <property type="entry name" value="MetI-like"/>
    <property type="match status" value="1"/>
</dbReference>
<keyword evidence="6 7" id="KW-0472">Membrane</keyword>
<feature type="transmembrane region" description="Helical" evidence="7">
    <location>
        <begin position="119"/>
        <end position="145"/>
    </location>
</feature>
<name>A0A1H6R1T7_9EURY</name>
<evidence type="ECO:0000259" key="8">
    <source>
        <dbReference type="PROSITE" id="PS50928"/>
    </source>
</evidence>
<evidence type="ECO:0000313" key="10">
    <source>
        <dbReference type="Proteomes" id="UP000198888"/>
    </source>
</evidence>
<evidence type="ECO:0000256" key="4">
    <source>
        <dbReference type="ARBA" id="ARBA00022692"/>
    </source>
</evidence>
<protein>
    <submittedName>
        <fullName evidence="9">Carbohydrate ABC transporter membrane protein 1, CUT1 family</fullName>
    </submittedName>
</protein>
<dbReference type="PANTHER" id="PTHR43005">
    <property type="entry name" value="BLR7065 PROTEIN"/>
    <property type="match status" value="1"/>
</dbReference>
<dbReference type="GeneID" id="35002696"/>
<dbReference type="PROSITE" id="PS50928">
    <property type="entry name" value="ABC_TM1"/>
    <property type="match status" value="1"/>
</dbReference>
<evidence type="ECO:0000256" key="7">
    <source>
        <dbReference type="RuleBase" id="RU363032"/>
    </source>
</evidence>
<keyword evidence="5 7" id="KW-1133">Transmembrane helix</keyword>
<keyword evidence="3" id="KW-1003">Cell membrane</keyword>
<evidence type="ECO:0000256" key="1">
    <source>
        <dbReference type="ARBA" id="ARBA00004651"/>
    </source>
</evidence>
<dbReference type="InterPro" id="IPR000515">
    <property type="entry name" value="MetI-like"/>
</dbReference>
<dbReference type="Pfam" id="PF00528">
    <property type="entry name" value="BPD_transp_1"/>
    <property type="match status" value="1"/>
</dbReference>
<proteinExistence type="inferred from homology"/>
<feature type="transmembrane region" description="Helical" evidence="7">
    <location>
        <begin position="308"/>
        <end position="332"/>
    </location>
</feature>
<dbReference type="InterPro" id="IPR035906">
    <property type="entry name" value="MetI-like_sf"/>
</dbReference>